<comment type="similarity">
    <text evidence="5">Belongs to the serine/threonine dehydratase family.</text>
</comment>
<dbReference type="PANTHER" id="PTHR43050:SF1">
    <property type="entry name" value="SERINE RACEMASE"/>
    <property type="match status" value="1"/>
</dbReference>
<name>A0A1C7NJ26_9FUNG</name>
<dbReference type="SUPFAM" id="SSF53686">
    <property type="entry name" value="Tryptophan synthase beta subunit-like PLP-dependent enzymes"/>
    <property type="match status" value="1"/>
</dbReference>
<evidence type="ECO:0000256" key="8">
    <source>
        <dbReference type="ARBA" id="ARBA00023239"/>
    </source>
</evidence>
<evidence type="ECO:0000256" key="1">
    <source>
        <dbReference type="ARBA" id="ARBA00001913"/>
    </source>
</evidence>
<gene>
    <name evidence="10" type="primary">srr</name>
    <name evidence="10" type="ORF">A0J61_02846</name>
</gene>
<evidence type="ECO:0000259" key="9">
    <source>
        <dbReference type="Pfam" id="PF00291"/>
    </source>
</evidence>
<evidence type="ECO:0000256" key="7">
    <source>
        <dbReference type="ARBA" id="ARBA00022898"/>
    </source>
</evidence>
<reference evidence="10 11" key="1">
    <citation type="submission" date="2016-03" db="EMBL/GenBank/DDBJ databases">
        <title>Choanephora cucurbitarum.</title>
        <authorList>
            <person name="Min B."/>
            <person name="Park H."/>
            <person name="Park J.-H."/>
            <person name="Shin H.-D."/>
            <person name="Choi I.-G."/>
        </authorList>
    </citation>
    <scope>NUCLEOTIDE SEQUENCE [LARGE SCALE GENOMIC DNA]</scope>
    <source>
        <strain evidence="10 11">KUS-F28377</strain>
    </source>
</reference>
<keyword evidence="7" id="KW-0663">Pyridoxal phosphate</keyword>
<dbReference type="InterPro" id="IPR000634">
    <property type="entry name" value="Ser/Thr_deHydtase_PyrdxlP-BS"/>
</dbReference>
<dbReference type="GO" id="GO:0003941">
    <property type="term" value="F:L-serine ammonia-lyase activity"/>
    <property type="evidence" value="ECO:0007669"/>
    <property type="project" value="TreeGrafter"/>
</dbReference>
<organism evidence="10 11">
    <name type="scientific">Choanephora cucurbitarum</name>
    <dbReference type="NCBI Taxonomy" id="101091"/>
    <lineage>
        <taxon>Eukaryota</taxon>
        <taxon>Fungi</taxon>
        <taxon>Fungi incertae sedis</taxon>
        <taxon>Mucoromycota</taxon>
        <taxon>Mucoromycotina</taxon>
        <taxon>Mucoromycetes</taxon>
        <taxon>Mucorales</taxon>
        <taxon>Mucorineae</taxon>
        <taxon>Choanephoraceae</taxon>
        <taxon>Choanephoroideae</taxon>
        <taxon>Choanephora</taxon>
    </lineage>
</organism>
<evidence type="ECO:0000256" key="2">
    <source>
        <dbReference type="ARBA" id="ARBA00001933"/>
    </source>
</evidence>
<sequence>MTQVTFDHILQAAERIQVHRTPVLTSTSISTFASTEETPVELFFKCEALQKTGSFKFRGASNAIALLTDEEAANGVVCHSSGNHAQAIALAAKMRGIPAYVVMPSTTPHVKKIAVKGYGAHVVECEPLQASRESTAEKIRKETKAAFIHPFNNPDVIAGQGTIALELLSQVADLDAIVVQVGGGGMLTGCAIAAKAIKPDIKVYAAEPCEVDDCYRTFKNRERLTNTKAVSVADGLLTNLGDIAYSRLHEHVDDVFRVTEKEIINTMELIWGRLKLCVEASAAVTVAVTIHNKDFKERIKKDGVKRIGVVLSGGNVDLVEATKLFEKYRD</sequence>
<dbReference type="InParanoid" id="A0A1C7NJ26"/>
<comment type="caution">
    <text evidence="10">The sequence shown here is derived from an EMBL/GenBank/DDBJ whole genome shotgun (WGS) entry which is preliminary data.</text>
</comment>
<evidence type="ECO:0000256" key="4">
    <source>
        <dbReference type="ARBA" id="ARBA00001946"/>
    </source>
</evidence>
<proteinExistence type="inferred from homology"/>
<dbReference type="Pfam" id="PF00291">
    <property type="entry name" value="PALP"/>
    <property type="match status" value="1"/>
</dbReference>
<dbReference type="PANTHER" id="PTHR43050">
    <property type="entry name" value="SERINE / THREONINE RACEMASE FAMILY MEMBER"/>
    <property type="match status" value="1"/>
</dbReference>
<dbReference type="GO" id="GO:0070179">
    <property type="term" value="P:D-serine biosynthetic process"/>
    <property type="evidence" value="ECO:0007669"/>
    <property type="project" value="TreeGrafter"/>
</dbReference>
<evidence type="ECO:0000256" key="5">
    <source>
        <dbReference type="ARBA" id="ARBA00010869"/>
    </source>
</evidence>
<dbReference type="AlphaFoldDB" id="A0A1C7NJ26"/>
<comment type="cofactor">
    <cofactor evidence="4">
        <name>Mg(2+)</name>
        <dbReference type="ChEBI" id="CHEBI:18420"/>
    </cofactor>
</comment>
<comment type="cofactor">
    <cofactor evidence="1">
        <name>Ca(2+)</name>
        <dbReference type="ChEBI" id="CHEBI:29108"/>
    </cofactor>
</comment>
<evidence type="ECO:0000256" key="6">
    <source>
        <dbReference type="ARBA" id="ARBA00022842"/>
    </source>
</evidence>
<dbReference type="FunCoup" id="A0A1C7NJ26">
    <property type="interactions" value="141"/>
</dbReference>
<evidence type="ECO:0000313" key="11">
    <source>
        <dbReference type="Proteomes" id="UP000093000"/>
    </source>
</evidence>
<keyword evidence="6" id="KW-0460">Magnesium</keyword>
<dbReference type="OrthoDB" id="271064at2759"/>
<evidence type="ECO:0000313" key="10">
    <source>
        <dbReference type="EMBL" id="OBZ89111.1"/>
    </source>
</evidence>
<comment type="cofactor">
    <cofactor evidence="2">
        <name>pyridoxal 5'-phosphate</name>
        <dbReference type="ChEBI" id="CHEBI:597326"/>
    </cofactor>
</comment>
<dbReference type="EMBL" id="LUGH01000113">
    <property type="protein sequence ID" value="OBZ89111.1"/>
    <property type="molecule type" value="Genomic_DNA"/>
</dbReference>
<protein>
    <submittedName>
        <fullName evidence="10">Putative serine racemase</fullName>
    </submittedName>
</protein>
<dbReference type="Proteomes" id="UP000093000">
    <property type="component" value="Unassembled WGS sequence"/>
</dbReference>
<dbReference type="GO" id="GO:0005524">
    <property type="term" value="F:ATP binding"/>
    <property type="evidence" value="ECO:0007669"/>
    <property type="project" value="TreeGrafter"/>
</dbReference>
<dbReference type="GO" id="GO:0000287">
    <property type="term" value="F:magnesium ion binding"/>
    <property type="evidence" value="ECO:0007669"/>
    <property type="project" value="TreeGrafter"/>
</dbReference>
<dbReference type="STRING" id="101091.A0A1C7NJ26"/>
<accession>A0A1C7NJ26</accession>
<evidence type="ECO:0000256" key="3">
    <source>
        <dbReference type="ARBA" id="ARBA00001936"/>
    </source>
</evidence>
<dbReference type="CDD" id="cd01562">
    <property type="entry name" value="Thr-dehyd"/>
    <property type="match status" value="1"/>
</dbReference>
<keyword evidence="11" id="KW-1185">Reference proteome</keyword>
<dbReference type="Gene3D" id="3.40.50.1100">
    <property type="match status" value="2"/>
</dbReference>
<dbReference type="GO" id="GO:0018114">
    <property type="term" value="F:threonine racemase activity"/>
    <property type="evidence" value="ECO:0007669"/>
    <property type="project" value="TreeGrafter"/>
</dbReference>
<dbReference type="InterPro" id="IPR036052">
    <property type="entry name" value="TrpB-like_PALP_sf"/>
</dbReference>
<dbReference type="GO" id="GO:0030170">
    <property type="term" value="F:pyridoxal phosphate binding"/>
    <property type="evidence" value="ECO:0007669"/>
    <property type="project" value="InterPro"/>
</dbReference>
<dbReference type="FunFam" id="3.40.50.1100:FF:000005">
    <property type="entry name" value="Threonine dehydratase catabolic"/>
    <property type="match status" value="1"/>
</dbReference>
<feature type="domain" description="Tryptophan synthase beta chain-like PALP" evidence="9">
    <location>
        <begin position="18"/>
        <end position="313"/>
    </location>
</feature>
<dbReference type="InterPro" id="IPR001926">
    <property type="entry name" value="TrpB-like_PALP"/>
</dbReference>
<keyword evidence="8" id="KW-0456">Lyase</keyword>
<comment type="cofactor">
    <cofactor evidence="3">
        <name>Mn(2+)</name>
        <dbReference type="ChEBI" id="CHEBI:29035"/>
    </cofactor>
</comment>
<dbReference type="GO" id="GO:0030378">
    <property type="term" value="F:serine racemase activity"/>
    <property type="evidence" value="ECO:0007669"/>
    <property type="project" value="TreeGrafter"/>
</dbReference>
<dbReference type="PROSITE" id="PS00165">
    <property type="entry name" value="DEHYDRATASE_SER_THR"/>
    <property type="match status" value="1"/>
</dbReference>
<dbReference type="FunFam" id="3.40.50.1100:FF:000007">
    <property type="entry name" value="L-threonine dehydratase catabolic TdcB"/>
    <property type="match status" value="1"/>
</dbReference>